<dbReference type="EMBL" id="LUCM01001934">
    <property type="protein sequence ID" value="KAA0198110.1"/>
    <property type="molecule type" value="Genomic_DNA"/>
</dbReference>
<reference evidence="2" key="1">
    <citation type="submission" date="2019-05" db="EMBL/GenBank/DDBJ databases">
        <title>Annotation for the trematode Fasciolopsis buski.</title>
        <authorList>
            <person name="Choi Y.-J."/>
        </authorList>
    </citation>
    <scope>NUCLEOTIDE SEQUENCE</scope>
    <source>
        <strain evidence="2">HT</strain>
        <tissue evidence="2">Whole worm</tissue>
    </source>
</reference>
<dbReference type="GO" id="GO:0005737">
    <property type="term" value="C:cytoplasm"/>
    <property type="evidence" value="ECO:0007669"/>
    <property type="project" value="InterPro"/>
</dbReference>
<organism evidence="2 3">
    <name type="scientific">Fasciolopsis buskii</name>
    <dbReference type="NCBI Taxonomy" id="27845"/>
    <lineage>
        <taxon>Eukaryota</taxon>
        <taxon>Metazoa</taxon>
        <taxon>Spiralia</taxon>
        <taxon>Lophotrochozoa</taxon>
        <taxon>Platyhelminthes</taxon>
        <taxon>Trematoda</taxon>
        <taxon>Digenea</taxon>
        <taxon>Plagiorchiida</taxon>
        <taxon>Echinostomata</taxon>
        <taxon>Echinostomatoidea</taxon>
        <taxon>Fasciolidae</taxon>
        <taxon>Fasciolopsis</taxon>
    </lineage>
</organism>
<dbReference type="SUPFAM" id="SSF103657">
    <property type="entry name" value="BAR/IMD domain-like"/>
    <property type="match status" value="1"/>
</dbReference>
<accession>A0A8E0S050</accession>
<dbReference type="AlphaFoldDB" id="A0A8E0S050"/>
<sequence length="129" mass="14500">MLFFPWQLIDIHKNYYKDVCKRAAACLEPTQKVVSRIRPTAAAAGSHSAPVREGYPHAELLLGDCFLKYGEQFGRDTTFGAALLMANEKYWQLAEAKSRAMEEMNSGFIHPISDTLGQDIKEIKVGHIQ</sequence>
<feature type="domain" description="BAR" evidence="1">
    <location>
        <begin position="14"/>
        <end position="124"/>
    </location>
</feature>
<dbReference type="Gene3D" id="1.20.1270.60">
    <property type="entry name" value="Arfaptin homology (AH) domain/BAR domain"/>
    <property type="match status" value="1"/>
</dbReference>
<dbReference type="Pfam" id="PF03114">
    <property type="entry name" value="BAR"/>
    <property type="match status" value="1"/>
</dbReference>
<dbReference type="InterPro" id="IPR027267">
    <property type="entry name" value="AH/BAR_dom_sf"/>
</dbReference>
<dbReference type="OrthoDB" id="207120at2759"/>
<protein>
    <submittedName>
        <fullName evidence="2">Endophilin-A3</fullName>
    </submittedName>
</protein>
<dbReference type="Proteomes" id="UP000728185">
    <property type="component" value="Unassembled WGS sequence"/>
</dbReference>
<evidence type="ECO:0000313" key="2">
    <source>
        <dbReference type="EMBL" id="KAA0198110.1"/>
    </source>
</evidence>
<dbReference type="InterPro" id="IPR004148">
    <property type="entry name" value="BAR_dom"/>
</dbReference>
<name>A0A8E0S050_9TREM</name>
<evidence type="ECO:0000313" key="3">
    <source>
        <dbReference type="Proteomes" id="UP000728185"/>
    </source>
</evidence>
<proteinExistence type="predicted"/>
<comment type="caution">
    <text evidence="2">The sequence shown here is derived from an EMBL/GenBank/DDBJ whole genome shotgun (WGS) entry which is preliminary data.</text>
</comment>
<keyword evidence="3" id="KW-1185">Reference proteome</keyword>
<gene>
    <name evidence="2" type="ORF">FBUS_02776</name>
</gene>
<evidence type="ECO:0000259" key="1">
    <source>
        <dbReference type="Pfam" id="PF03114"/>
    </source>
</evidence>